<protein>
    <submittedName>
        <fullName evidence="1">Uncharacterized protein</fullName>
    </submittedName>
</protein>
<proteinExistence type="predicted"/>
<evidence type="ECO:0000313" key="1">
    <source>
        <dbReference type="EMBL" id="RRT64701.1"/>
    </source>
</evidence>
<sequence>MLLAGAFPGFSLLREKELGVQYFVPCVLEARQAPVVTVCVASGVRQLLRRQRAPLLLVDLCVRIFAVLRQLGNVQQRNWHFTSSEHVSNDLHHALAGASPVCRILDRCRLVVAVPVRVTSPLLATARHPPMDEEHEGLKMAGGM</sequence>
<dbReference type="EMBL" id="AMZH03006089">
    <property type="protein sequence ID" value="RRT64701.1"/>
    <property type="molecule type" value="Genomic_DNA"/>
</dbReference>
<accession>A0A426ZL80</accession>
<gene>
    <name evidence="1" type="ORF">B296_00014012</name>
</gene>
<evidence type="ECO:0000313" key="2">
    <source>
        <dbReference type="Proteomes" id="UP000287651"/>
    </source>
</evidence>
<reference evidence="1 2" key="1">
    <citation type="journal article" date="2014" name="Agronomy (Basel)">
        <title>A Draft Genome Sequence for Ensete ventricosum, the Drought-Tolerant Tree Against Hunger.</title>
        <authorList>
            <person name="Harrison J."/>
            <person name="Moore K.A."/>
            <person name="Paszkiewicz K."/>
            <person name="Jones T."/>
            <person name="Grant M."/>
            <person name="Ambacheew D."/>
            <person name="Muzemil S."/>
            <person name="Studholme D.J."/>
        </authorList>
    </citation>
    <scope>NUCLEOTIDE SEQUENCE [LARGE SCALE GENOMIC DNA]</scope>
</reference>
<name>A0A426ZL80_ENSVE</name>
<dbReference type="Proteomes" id="UP000287651">
    <property type="component" value="Unassembled WGS sequence"/>
</dbReference>
<dbReference type="AlphaFoldDB" id="A0A426ZL80"/>
<organism evidence="1 2">
    <name type="scientific">Ensete ventricosum</name>
    <name type="common">Abyssinian banana</name>
    <name type="synonym">Musa ensete</name>
    <dbReference type="NCBI Taxonomy" id="4639"/>
    <lineage>
        <taxon>Eukaryota</taxon>
        <taxon>Viridiplantae</taxon>
        <taxon>Streptophyta</taxon>
        <taxon>Embryophyta</taxon>
        <taxon>Tracheophyta</taxon>
        <taxon>Spermatophyta</taxon>
        <taxon>Magnoliopsida</taxon>
        <taxon>Liliopsida</taxon>
        <taxon>Zingiberales</taxon>
        <taxon>Musaceae</taxon>
        <taxon>Ensete</taxon>
    </lineage>
</organism>
<comment type="caution">
    <text evidence="1">The sequence shown here is derived from an EMBL/GenBank/DDBJ whole genome shotgun (WGS) entry which is preliminary data.</text>
</comment>